<gene>
    <name evidence="5" type="ORF">ASPWEDRAFT_30162</name>
</gene>
<dbReference type="Gene3D" id="3.10.490.10">
    <property type="entry name" value="Gamma-glutamyl cyclotransferase-like"/>
    <property type="match status" value="1"/>
</dbReference>
<feature type="domain" description="Gamma-glutamylcyclotransferase AIG2-like" evidence="4">
    <location>
        <begin position="23"/>
        <end position="136"/>
    </location>
</feature>
<keyword evidence="6" id="KW-1185">Reference proteome</keyword>
<dbReference type="AlphaFoldDB" id="A0A1L9RDN0"/>
<evidence type="ECO:0000313" key="5">
    <source>
        <dbReference type="EMBL" id="OJJ33049.1"/>
    </source>
</evidence>
<evidence type="ECO:0000259" key="4">
    <source>
        <dbReference type="Pfam" id="PF06094"/>
    </source>
</evidence>
<reference evidence="6" key="1">
    <citation type="journal article" date="2017" name="Genome Biol.">
        <title>Comparative genomics reveals high biological diversity and specific adaptations in the industrially and medically important fungal genus Aspergillus.</title>
        <authorList>
            <person name="de Vries R.P."/>
            <person name="Riley R."/>
            <person name="Wiebenga A."/>
            <person name="Aguilar-Osorio G."/>
            <person name="Amillis S."/>
            <person name="Uchima C.A."/>
            <person name="Anderluh G."/>
            <person name="Asadollahi M."/>
            <person name="Askin M."/>
            <person name="Barry K."/>
            <person name="Battaglia E."/>
            <person name="Bayram O."/>
            <person name="Benocci T."/>
            <person name="Braus-Stromeyer S.A."/>
            <person name="Caldana C."/>
            <person name="Canovas D."/>
            <person name="Cerqueira G.C."/>
            <person name="Chen F."/>
            <person name="Chen W."/>
            <person name="Choi C."/>
            <person name="Clum A."/>
            <person name="Dos Santos R.A."/>
            <person name="Damasio A.R."/>
            <person name="Diallinas G."/>
            <person name="Emri T."/>
            <person name="Fekete E."/>
            <person name="Flipphi M."/>
            <person name="Freyberg S."/>
            <person name="Gallo A."/>
            <person name="Gournas C."/>
            <person name="Habgood R."/>
            <person name="Hainaut M."/>
            <person name="Harispe M.L."/>
            <person name="Henrissat B."/>
            <person name="Hilden K.S."/>
            <person name="Hope R."/>
            <person name="Hossain A."/>
            <person name="Karabika E."/>
            <person name="Karaffa L."/>
            <person name="Karanyi Z."/>
            <person name="Krasevec N."/>
            <person name="Kuo A."/>
            <person name="Kusch H."/>
            <person name="LaButti K."/>
            <person name="Lagendijk E.L."/>
            <person name="Lapidus A."/>
            <person name="Levasseur A."/>
            <person name="Lindquist E."/>
            <person name="Lipzen A."/>
            <person name="Logrieco A.F."/>
            <person name="MacCabe A."/>
            <person name="Maekelae M.R."/>
            <person name="Malavazi I."/>
            <person name="Melin P."/>
            <person name="Meyer V."/>
            <person name="Mielnichuk N."/>
            <person name="Miskei M."/>
            <person name="Molnar A.P."/>
            <person name="Mule G."/>
            <person name="Ngan C.Y."/>
            <person name="Orejas M."/>
            <person name="Orosz E."/>
            <person name="Ouedraogo J.P."/>
            <person name="Overkamp K.M."/>
            <person name="Park H.-S."/>
            <person name="Perrone G."/>
            <person name="Piumi F."/>
            <person name="Punt P.J."/>
            <person name="Ram A.F."/>
            <person name="Ramon A."/>
            <person name="Rauscher S."/>
            <person name="Record E."/>
            <person name="Riano-Pachon D.M."/>
            <person name="Robert V."/>
            <person name="Roehrig J."/>
            <person name="Ruller R."/>
            <person name="Salamov A."/>
            <person name="Salih N.S."/>
            <person name="Samson R.A."/>
            <person name="Sandor E."/>
            <person name="Sanguinetti M."/>
            <person name="Schuetze T."/>
            <person name="Sepcic K."/>
            <person name="Shelest E."/>
            <person name="Sherlock G."/>
            <person name="Sophianopoulou V."/>
            <person name="Squina F.M."/>
            <person name="Sun H."/>
            <person name="Susca A."/>
            <person name="Todd R.B."/>
            <person name="Tsang A."/>
            <person name="Unkles S.E."/>
            <person name="van de Wiele N."/>
            <person name="van Rossen-Uffink D."/>
            <person name="Oliveira J.V."/>
            <person name="Vesth T.C."/>
            <person name="Visser J."/>
            <person name="Yu J.-H."/>
            <person name="Zhou M."/>
            <person name="Andersen M.R."/>
            <person name="Archer D.B."/>
            <person name="Baker S.E."/>
            <person name="Benoit I."/>
            <person name="Brakhage A.A."/>
            <person name="Braus G.H."/>
            <person name="Fischer R."/>
            <person name="Frisvad J.C."/>
            <person name="Goldman G.H."/>
            <person name="Houbraken J."/>
            <person name="Oakley B."/>
            <person name="Pocsi I."/>
            <person name="Scazzocchio C."/>
            <person name="Seiboth B."/>
            <person name="vanKuyk P.A."/>
            <person name="Wortman J."/>
            <person name="Dyer P.S."/>
            <person name="Grigoriev I.V."/>
        </authorList>
    </citation>
    <scope>NUCLEOTIDE SEQUENCE [LARGE SCALE GENOMIC DNA]</scope>
    <source>
        <strain evidence="6">DTO 134E9</strain>
    </source>
</reference>
<evidence type="ECO:0000256" key="1">
    <source>
        <dbReference type="ARBA" id="ARBA00008861"/>
    </source>
</evidence>
<dbReference type="InterPro" id="IPR036568">
    <property type="entry name" value="GGCT-like_sf"/>
</dbReference>
<dbReference type="Proteomes" id="UP000184383">
    <property type="component" value="Unassembled WGS sequence"/>
</dbReference>
<dbReference type="SUPFAM" id="SSF110857">
    <property type="entry name" value="Gamma-glutamyl cyclotransferase-like"/>
    <property type="match status" value="1"/>
</dbReference>
<organism evidence="5 6">
    <name type="scientific">Aspergillus wentii DTO 134E9</name>
    <dbReference type="NCBI Taxonomy" id="1073089"/>
    <lineage>
        <taxon>Eukaryota</taxon>
        <taxon>Fungi</taxon>
        <taxon>Dikarya</taxon>
        <taxon>Ascomycota</taxon>
        <taxon>Pezizomycotina</taxon>
        <taxon>Eurotiomycetes</taxon>
        <taxon>Eurotiomycetidae</taxon>
        <taxon>Eurotiales</taxon>
        <taxon>Aspergillaceae</taxon>
        <taxon>Aspergillus</taxon>
        <taxon>Aspergillus subgen. Cremei</taxon>
    </lineage>
</organism>
<dbReference type="OrthoDB" id="3262926at2759"/>
<evidence type="ECO:0000256" key="2">
    <source>
        <dbReference type="ARBA" id="ARBA00022679"/>
    </source>
</evidence>
<protein>
    <recommendedName>
        <fullName evidence="3">Putative gamma-glutamylcyclotransferase</fullName>
    </recommendedName>
</protein>
<dbReference type="RefSeq" id="XP_040686726.1">
    <property type="nucleotide sequence ID" value="XM_040833370.1"/>
</dbReference>
<dbReference type="GO" id="GO:0016740">
    <property type="term" value="F:transferase activity"/>
    <property type="evidence" value="ECO:0007669"/>
    <property type="project" value="UniProtKB-KW"/>
</dbReference>
<proteinExistence type="inferred from homology"/>
<dbReference type="VEuPathDB" id="FungiDB:ASPWEDRAFT_30162"/>
<dbReference type="PANTHER" id="PTHR31544">
    <property type="entry name" value="AIG2-LIKE PROTEIN D"/>
    <property type="match status" value="1"/>
</dbReference>
<accession>A0A1L9RDN0</accession>
<dbReference type="Pfam" id="PF06094">
    <property type="entry name" value="GGACT"/>
    <property type="match status" value="1"/>
</dbReference>
<dbReference type="PANTHER" id="PTHR31544:SF4">
    <property type="entry name" value="GAMMA-GLUTAMYLCYCLOTRANSFERASE-RELATED"/>
    <property type="match status" value="1"/>
</dbReference>
<dbReference type="InterPro" id="IPR009288">
    <property type="entry name" value="AIG2-like_dom"/>
</dbReference>
<dbReference type="InterPro" id="IPR045038">
    <property type="entry name" value="AIG2-like"/>
</dbReference>
<dbReference type="EMBL" id="KV878214">
    <property type="protein sequence ID" value="OJJ33049.1"/>
    <property type="molecule type" value="Genomic_DNA"/>
</dbReference>
<evidence type="ECO:0000256" key="3">
    <source>
        <dbReference type="ARBA" id="ARBA00030602"/>
    </source>
</evidence>
<dbReference type="CDD" id="cd06661">
    <property type="entry name" value="GGCT_like"/>
    <property type="match status" value="1"/>
</dbReference>
<dbReference type="InterPro" id="IPR013024">
    <property type="entry name" value="GGCT-like"/>
</dbReference>
<evidence type="ECO:0000313" key="6">
    <source>
        <dbReference type="Proteomes" id="UP000184383"/>
    </source>
</evidence>
<keyword evidence="2" id="KW-0808">Transferase</keyword>
<sequence length="156" mass="17926">MSSTPPNHPRNILQQPPGYPQYYFFYGTLTTPQTLQRILDHTEEPTLRKAQITGFTVAKWGDYPTLINREQNDEQEQEQVISGYAYLVQSDEEAQKLASYETKAYMVTSCWICFVDGEEPGEVRGRTFMYAGDAKALLEQRFDRKLWALQMGGKLG</sequence>
<dbReference type="GeneID" id="63749218"/>
<name>A0A1L9RDN0_ASPWE</name>
<comment type="similarity">
    <text evidence="1">Belongs to the gamma-glutamylcyclotransferase family.</text>
</comment>